<dbReference type="EMBL" id="AP023418">
    <property type="protein sequence ID" value="BCK80558.1"/>
    <property type="molecule type" value="Genomic_DNA"/>
</dbReference>
<organism evidence="1 2">
    <name type="scientific">Vescimonas coprocola</name>
    <dbReference type="NCBI Taxonomy" id="2714355"/>
    <lineage>
        <taxon>Bacteria</taxon>
        <taxon>Bacillati</taxon>
        <taxon>Bacillota</taxon>
        <taxon>Clostridia</taxon>
        <taxon>Eubacteriales</taxon>
        <taxon>Oscillospiraceae</taxon>
        <taxon>Vescimonas</taxon>
    </lineage>
</organism>
<name>A0A810PWJ2_9FIRM</name>
<proteinExistence type="predicted"/>
<dbReference type="Proteomes" id="UP000681035">
    <property type="component" value="Chromosome"/>
</dbReference>
<dbReference type="AlphaFoldDB" id="A0A810PWJ2"/>
<accession>A0A810PWJ2</accession>
<dbReference type="KEGG" id="vcop:MM50RIKEN_03210"/>
<reference evidence="1" key="1">
    <citation type="submission" date="2020-09" db="EMBL/GenBank/DDBJ databases">
        <title>New species isolated from human feces.</title>
        <authorList>
            <person name="Kitahara M."/>
            <person name="Shigeno Y."/>
            <person name="Shime M."/>
            <person name="Matsumoto Y."/>
            <person name="Nakamura S."/>
            <person name="Motooka D."/>
            <person name="Fukuoka S."/>
            <person name="Nishikawa H."/>
            <person name="Benno Y."/>
        </authorList>
    </citation>
    <scope>NUCLEOTIDE SEQUENCE</scope>
    <source>
        <strain evidence="1">MM50</strain>
    </source>
</reference>
<evidence type="ECO:0000313" key="2">
    <source>
        <dbReference type="Proteomes" id="UP000681035"/>
    </source>
</evidence>
<keyword evidence="2" id="KW-1185">Reference proteome</keyword>
<gene>
    <name evidence="1" type="ORF">MM50RIKEN_03210</name>
</gene>
<sequence length="137" mass="15089">MKRRPLILLTLTTLATMVFCLLWQGARRDHSDLVTLARSGAAETCTRFSDYQVHGDDGDYWGGVAAFRTFQQACALLPEQGSDAVCSAVYGQLLHPDGAKAHLPEIIAVMEPLAQDPTDASARLRLYELRDLLQKGE</sequence>
<dbReference type="RefSeq" id="WP_213541490.1">
    <property type="nucleotide sequence ID" value="NZ_AP023418.1"/>
</dbReference>
<evidence type="ECO:0000313" key="1">
    <source>
        <dbReference type="EMBL" id="BCK80558.1"/>
    </source>
</evidence>
<protein>
    <submittedName>
        <fullName evidence="1">Uncharacterized protein</fullName>
    </submittedName>
</protein>